<accession>A0A1M6S403</accession>
<dbReference type="GO" id="GO:0019867">
    <property type="term" value="C:outer membrane"/>
    <property type="evidence" value="ECO:0007669"/>
    <property type="project" value="InterPro"/>
</dbReference>
<dbReference type="STRING" id="381751.SAMN05444391_0869"/>
<protein>
    <submittedName>
        <fullName evidence="7">Outer membrane protein insertion porin family</fullName>
    </submittedName>
</protein>
<evidence type="ECO:0000256" key="5">
    <source>
        <dbReference type="ARBA" id="ARBA00023237"/>
    </source>
</evidence>
<dbReference type="Gene3D" id="3.10.20.310">
    <property type="entry name" value="membrane protein fhac"/>
    <property type="match status" value="3"/>
</dbReference>
<gene>
    <name evidence="7" type="ORF">SAMN05444391_0869</name>
</gene>
<dbReference type="PANTHER" id="PTHR12815">
    <property type="entry name" value="SORTING AND ASSEMBLY MACHINERY SAMM50 PROTEIN FAMILY MEMBER"/>
    <property type="match status" value="1"/>
</dbReference>
<dbReference type="Proteomes" id="UP000189810">
    <property type="component" value="Chromosome I"/>
</dbReference>
<dbReference type="InterPro" id="IPR010827">
    <property type="entry name" value="BamA/TamA_POTRA"/>
</dbReference>
<evidence type="ECO:0000256" key="1">
    <source>
        <dbReference type="ARBA" id="ARBA00004370"/>
    </source>
</evidence>
<feature type="domain" description="POTRA" evidence="6">
    <location>
        <begin position="72"/>
        <end position="149"/>
    </location>
</feature>
<keyword evidence="3" id="KW-0732">Signal</keyword>
<reference evidence="7 8" key="1">
    <citation type="submission" date="2016-11" db="EMBL/GenBank/DDBJ databases">
        <authorList>
            <person name="Jaros S."/>
            <person name="Januszkiewicz K."/>
            <person name="Wedrychowicz H."/>
        </authorList>
    </citation>
    <scope>NUCLEOTIDE SEQUENCE [LARGE SCALE GENOMIC DNA]</scope>
    <source>
        <strain evidence="7 8">DSM 19557</strain>
    </source>
</reference>
<dbReference type="Pfam" id="PF07244">
    <property type="entry name" value="POTRA"/>
    <property type="match status" value="3"/>
</dbReference>
<keyword evidence="5" id="KW-0998">Cell outer membrane</keyword>
<keyword evidence="2" id="KW-0812">Transmembrane</keyword>
<comment type="subcellular location">
    <subcellularLocation>
        <location evidence="1">Membrane</location>
    </subcellularLocation>
</comment>
<keyword evidence="8" id="KW-1185">Reference proteome</keyword>
<evidence type="ECO:0000256" key="2">
    <source>
        <dbReference type="ARBA" id="ARBA00022692"/>
    </source>
</evidence>
<dbReference type="InterPro" id="IPR034746">
    <property type="entry name" value="POTRA"/>
</dbReference>
<dbReference type="RefSeq" id="WP_079654002.1">
    <property type="nucleotide sequence ID" value="NZ_LT670846.1"/>
</dbReference>
<dbReference type="Gene3D" id="2.40.160.50">
    <property type="entry name" value="membrane protein fhac: a member of the omp85/tpsb transporter family"/>
    <property type="match status" value="1"/>
</dbReference>
<dbReference type="PANTHER" id="PTHR12815:SF47">
    <property type="entry name" value="TRANSLOCATION AND ASSEMBLY MODULE SUBUNIT TAMA"/>
    <property type="match status" value="1"/>
</dbReference>
<dbReference type="EMBL" id="LT670846">
    <property type="protein sequence ID" value="SHK39379.1"/>
    <property type="molecule type" value="Genomic_DNA"/>
</dbReference>
<evidence type="ECO:0000256" key="4">
    <source>
        <dbReference type="ARBA" id="ARBA00023136"/>
    </source>
</evidence>
<dbReference type="OrthoDB" id="9803054at2"/>
<organism evidence="7 8">
    <name type="scientific">Thermocrinis minervae</name>
    <dbReference type="NCBI Taxonomy" id="381751"/>
    <lineage>
        <taxon>Bacteria</taxon>
        <taxon>Pseudomonadati</taxon>
        <taxon>Aquificota</taxon>
        <taxon>Aquificia</taxon>
        <taxon>Aquificales</taxon>
        <taxon>Aquificaceae</taxon>
        <taxon>Thermocrinis</taxon>
    </lineage>
</organism>
<proteinExistence type="predicted"/>
<sequence>MILLILILIPFLAFSKVYISSNYPLSGTNLEDVVNENNYMQVVQMLKSLDIVKDVSVIRINDNVELHVELYPIIEEVKIEGNLALWKATILNYLGIYEGQALKDVSSEDIENKLLRLYQNEGYLDAKVKVNIDVDKDGKARIHIHIHEGQAYFLRGGMYKGTTINPKELDKALNIVEGRIARQEELAQLVFKLQDVYIRKGYLDSFVYFESVKKERLNKPLWKVLLPYSGRGGFLSLSSAFFEGISNLFTRPISTLKALTGRGYVAIPVFEVIEGQKYEFYFNGAHFFKPEELLEATDLSYKGVDPLSLEEAKQKIEELYKSKGFFDVQVSYEWQGRRVEFSVKEGERYRAYMGDEYIGYYDEETLQERLNKEIDRLKNGGYTLAEGYVEKFVDKESKKVYIKFMIQKGTRQVIKAFVYEGDNKNIKKIFKKANSKLPAIYDTKLIEDLNLSIEKYFKEKGYMEGDYLPEVNIQTEGDTTYYTYIYKVSEGTRYKLGDDLFYGYNHTRLSELRYMTVRDTYYSENLDDETLETYYASGLFAGIKIDTFLDKDKKLVHRLIELQEDKRGYLDISLLYNTQEKLGIDLYVGWKNLFGIGLNSELSYRKTAKQEIYSLNFTDNAIFTRKLWFKSSIFKNYENHLSYDLTSEGISLSVGYRLTRRTSIGPVLSITTNRFSGQTLNLKKYGIFLLREYKDNPFSPKRLQYENISLIRAEGDTSYYKVDLRTFYLIPLKEGVDLDFKLEGGYASRNAPIFDRFFLGGLYNLRGYSYESVGQPNGGRYYLFGKLEFGLYVHGSFMIFPFVDVGQVGNRFPDVIKALKWDVGIGGGVKTPVGPLRVYVALPTDHMKRAKFYLAVGYYY</sequence>
<name>A0A1M6S403_9AQUI</name>
<evidence type="ECO:0000313" key="7">
    <source>
        <dbReference type="EMBL" id="SHK39379.1"/>
    </source>
</evidence>
<evidence type="ECO:0000313" key="8">
    <source>
        <dbReference type="Proteomes" id="UP000189810"/>
    </source>
</evidence>
<keyword evidence="4" id="KW-0472">Membrane</keyword>
<dbReference type="AlphaFoldDB" id="A0A1M6S403"/>
<dbReference type="InterPro" id="IPR039910">
    <property type="entry name" value="D15-like"/>
</dbReference>
<evidence type="ECO:0000256" key="3">
    <source>
        <dbReference type="ARBA" id="ARBA00022729"/>
    </source>
</evidence>
<dbReference type="PROSITE" id="PS51779">
    <property type="entry name" value="POTRA"/>
    <property type="match status" value="1"/>
</dbReference>
<evidence type="ECO:0000259" key="6">
    <source>
        <dbReference type="PROSITE" id="PS51779"/>
    </source>
</evidence>
<dbReference type="InterPro" id="IPR000184">
    <property type="entry name" value="Bac_surfAg_D15"/>
</dbReference>
<dbReference type="Pfam" id="PF01103">
    <property type="entry name" value="Omp85"/>
    <property type="match status" value="1"/>
</dbReference>